<name>A0A2Z7C484_9LAMI</name>
<accession>A0A2Z7C484</accession>
<reference evidence="1 2" key="1">
    <citation type="journal article" date="2015" name="Proc. Natl. Acad. Sci. U.S.A.">
        <title>The resurrection genome of Boea hygrometrica: A blueprint for survival of dehydration.</title>
        <authorList>
            <person name="Xiao L."/>
            <person name="Yang G."/>
            <person name="Zhang L."/>
            <person name="Yang X."/>
            <person name="Zhao S."/>
            <person name="Ji Z."/>
            <person name="Zhou Q."/>
            <person name="Hu M."/>
            <person name="Wang Y."/>
            <person name="Chen M."/>
            <person name="Xu Y."/>
            <person name="Jin H."/>
            <person name="Xiao X."/>
            <person name="Hu G."/>
            <person name="Bao F."/>
            <person name="Hu Y."/>
            <person name="Wan P."/>
            <person name="Li L."/>
            <person name="Deng X."/>
            <person name="Kuang T."/>
            <person name="Xiang C."/>
            <person name="Zhu J.K."/>
            <person name="Oliver M.J."/>
            <person name="He Y."/>
        </authorList>
    </citation>
    <scope>NUCLEOTIDE SEQUENCE [LARGE SCALE GENOMIC DNA]</scope>
    <source>
        <strain evidence="2">cv. XS01</strain>
    </source>
</reference>
<proteinExistence type="predicted"/>
<dbReference type="AlphaFoldDB" id="A0A2Z7C484"/>
<dbReference type="Proteomes" id="UP000250235">
    <property type="component" value="Unassembled WGS sequence"/>
</dbReference>
<protein>
    <submittedName>
        <fullName evidence="1">Uncharacterized protein</fullName>
    </submittedName>
</protein>
<evidence type="ECO:0000313" key="2">
    <source>
        <dbReference type="Proteomes" id="UP000250235"/>
    </source>
</evidence>
<dbReference type="EMBL" id="KQ999396">
    <property type="protein sequence ID" value="KZV41724.1"/>
    <property type="molecule type" value="Genomic_DNA"/>
</dbReference>
<evidence type="ECO:0000313" key="1">
    <source>
        <dbReference type="EMBL" id="KZV41724.1"/>
    </source>
</evidence>
<organism evidence="1 2">
    <name type="scientific">Dorcoceras hygrometricum</name>
    <dbReference type="NCBI Taxonomy" id="472368"/>
    <lineage>
        <taxon>Eukaryota</taxon>
        <taxon>Viridiplantae</taxon>
        <taxon>Streptophyta</taxon>
        <taxon>Embryophyta</taxon>
        <taxon>Tracheophyta</taxon>
        <taxon>Spermatophyta</taxon>
        <taxon>Magnoliopsida</taxon>
        <taxon>eudicotyledons</taxon>
        <taxon>Gunneridae</taxon>
        <taxon>Pentapetalae</taxon>
        <taxon>asterids</taxon>
        <taxon>lamiids</taxon>
        <taxon>Lamiales</taxon>
        <taxon>Gesneriaceae</taxon>
        <taxon>Didymocarpoideae</taxon>
        <taxon>Trichosporeae</taxon>
        <taxon>Loxocarpinae</taxon>
        <taxon>Dorcoceras</taxon>
    </lineage>
</organism>
<keyword evidence="2" id="KW-1185">Reference proteome</keyword>
<gene>
    <name evidence="1" type="ORF">F511_29989</name>
</gene>
<sequence>MGSNPSMERNYKSAMNSKDKMQMLCMKNGTTAEGYNRRREPRNSSTAQLNLQRMVATSVCTSIRKLPAHLYTTPEYQMNQTAQPAVAQLMNCGS</sequence>